<dbReference type="OrthoDB" id="202203at2759"/>
<dbReference type="GO" id="GO:0050660">
    <property type="term" value="F:flavin adenine dinucleotide binding"/>
    <property type="evidence" value="ECO:0007669"/>
    <property type="project" value="TreeGrafter"/>
</dbReference>
<proteinExistence type="inferred from homology"/>
<dbReference type="PRINTS" id="PR00469">
    <property type="entry name" value="PNDRDTASEII"/>
</dbReference>
<sequence>MAETVVIIGAGYAGIGTAHKLLKYTKPKVKQLKVILVSPTTHHYWNIAAVRGILPGEFADSDLFHPIEPGFEHYSTNNFEFMLGAATGIDPTTNSVYVTVATDIKTITYTHLVIATGSSYPGRLPFTTVGTYEDSINALHYLQSNVRNAKSIIIAGGGPTGVETAGELGYAYGDSKQITLIIEGDKPLPFLRPEVGKTAALELERLQVKIVRGLRVTSVDDTGDKTSITLSDGKTIAADIYLPLYGMRPNSSFLPGQLMDDRGNLKLDRTLRATGLKNVWGAGDVGNVEAKQLIYAERQALHLADNLDAVLTGNPENVKKLKPTATPQVFVTIGKKKGTGQYNWIKVPSLVVNAAKGKTLFTEKASGLVAGRNIVRSSI</sequence>
<dbReference type="PANTHER" id="PTHR43735">
    <property type="entry name" value="APOPTOSIS-INDUCING FACTOR 1"/>
    <property type="match status" value="1"/>
</dbReference>
<evidence type="ECO:0000313" key="7">
    <source>
        <dbReference type="Proteomes" id="UP000722485"/>
    </source>
</evidence>
<keyword evidence="3" id="KW-0274">FAD</keyword>
<dbReference type="Pfam" id="PF07992">
    <property type="entry name" value="Pyr_redox_2"/>
    <property type="match status" value="1"/>
</dbReference>
<evidence type="ECO:0000313" key="6">
    <source>
        <dbReference type="EMBL" id="KAF7557321.1"/>
    </source>
</evidence>
<keyword evidence="7" id="KW-1185">Reference proteome</keyword>
<dbReference type="InterPro" id="IPR036188">
    <property type="entry name" value="FAD/NAD-bd_sf"/>
</dbReference>
<evidence type="ECO:0000256" key="1">
    <source>
        <dbReference type="ARBA" id="ARBA00006442"/>
    </source>
</evidence>
<dbReference type="GO" id="GO:0004174">
    <property type="term" value="F:electron-transferring-flavoprotein dehydrogenase activity"/>
    <property type="evidence" value="ECO:0007669"/>
    <property type="project" value="TreeGrafter"/>
</dbReference>
<protein>
    <recommendedName>
        <fullName evidence="5">FAD/NAD(P)-binding domain-containing protein</fullName>
    </recommendedName>
</protein>
<dbReference type="GO" id="GO:0005737">
    <property type="term" value="C:cytoplasm"/>
    <property type="evidence" value="ECO:0007669"/>
    <property type="project" value="TreeGrafter"/>
</dbReference>
<gene>
    <name evidence="6" type="ORF">G7Z17_g818</name>
</gene>
<organism evidence="6 7">
    <name type="scientific">Cylindrodendrum hubeiense</name>
    <dbReference type="NCBI Taxonomy" id="595255"/>
    <lineage>
        <taxon>Eukaryota</taxon>
        <taxon>Fungi</taxon>
        <taxon>Dikarya</taxon>
        <taxon>Ascomycota</taxon>
        <taxon>Pezizomycotina</taxon>
        <taxon>Sordariomycetes</taxon>
        <taxon>Hypocreomycetidae</taxon>
        <taxon>Hypocreales</taxon>
        <taxon>Nectriaceae</taxon>
        <taxon>Cylindrodendrum</taxon>
    </lineage>
</organism>
<dbReference type="Proteomes" id="UP000722485">
    <property type="component" value="Unassembled WGS sequence"/>
</dbReference>
<evidence type="ECO:0000256" key="3">
    <source>
        <dbReference type="ARBA" id="ARBA00022827"/>
    </source>
</evidence>
<feature type="domain" description="FAD/NAD(P)-binding" evidence="5">
    <location>
        <begin position="4"/>
        <end position="300"/>
    </location>
</feature>
<evidence type="ECO:0000256" key="2">
    <source>
        <dbReference type="ARBA" id="ARBA00022630"/>
    </source>
</evidence>
<keyword evidence="2" id="KW-0285">Flavoprotein</keyword>
<evidence type="ECO:0000259" key="5">
    <source>
        <dbReference type="Pfam" id="PF07992"/>
    </source>
</evidence>
<accession>A0A9P5HJP5</accession>
<reference evidence="6" key="1">
    <citation type="submission" date="2020-03" db="EMBL/GenBank/DDBJ databases">
        <title>Draft Genome Sequence of Cylindrodendrum hubeiense.</title>
        <authorList>
            <person name="Buettner E."/>
            <person name="Kellner H."/>
        </authorList>
    </citation>
    <scope>NUCLEOTIDE SEQUENCE</scope>
    <source>
        <strain evidence="6">IHI 201604</strain>
    </source>
</reference>
<dbReference type="EMBL" id="JAANBB010000006">
    <property type="protein sequence ID" value="KAF7557321.1"/>
    <property type="molecule type" value="Genomic_DNA"/>
</dbReference>
<dbReference type="SUPFAM" id="SSF51905">
    <property type="entry name" value="FAD/NAD(P)-binding domain"/>
    <property type="match status" value="1"/>
</dbReference>
<name>A0A9P5HJP5_9HYPO</name>
<dbReference type="AlphaFoldDB" id="A0A9P5HJP5"/>
<comment type="caution">
    <text evidence="6">The sequence shown here is derived from an EMBL/GenBank/DDBJ whole genome shotgun (WGS) entry which is preliminary data.</text>
</comment>
<dbReference type="Gene3D" id="3.50.50.100">
    <property type="match status" value="1"/>
</dbReference>
<dbReference type="InterPro" id="IPR023753">
    <property type="entry name" value="FAD/NAD-binding_dom"/>
</dbReference>
<dbReference type="PRINTS" id="PR00368">
    <property type="entry name" value="FADPNR"/>
</dbReference>
<keyword evidence="4" id="KW-0560">Oxidoreductase</keyword>
<evidence type="ECO:0000256" key="4">
    <source>
        <dbReference type="ARBA" id="ARBA00023002"/>
    </source>
</evidence>
<comment type="similarity">
    <text evidence="1">Belongs to the FAD-dependent oxidoreductase family.</text>
</comment>
<dbReference type="PANTHER" id="PTHR43735:SF3">
    <property type="entry name" value="FERROPTOSIS SUPPRESSOR PROTEIN 1"/>
    <property type="match status" value="1"/>
</dbReference>